<reference evidence="3" key="5">
    <citation type="submission" date="2018-04" db="UniProtKB">
        <authorList>
            <consortium name="EnsemblFungi"/>
        </authorList>
    </citation>
    <scope>IDENTIFICATION</scope>
    <source>
        <strain evidence="3">R3-111a-1</strain>
    </source>
</reference>
<dbReference type="HOGENOM" id="CLU_1713373_0_0_1"/>
<dbReference type="GeneID" id="20352715"/>
<proteinExistence type="predicted"/>
<evidence type="ECO:0000313" key="3">
    <source>
        <dbReference type="EnsemblFungi" id="EJT70084"/>
    </source>
</evidence>
<protein>
    <submittedName>
        <fullName evidence="2 3">Uncharacterized protein</fullName>
    </submittedName>
</protein>
<reference evidence="4" key="1">
    <citation type="submission" date="2010-07" db="EMBL/GenBank/DDBJ databases">
        <title>The genome sequence of Gaeumannomyces graminis var. tritici strain R3-111a-1.</title>
        <authorList>
            <consortium name="The Broad Institute Genome Sequencing Platform"/>
            <person name="Ma L.-J."/>
            <person name="Dead R."/>
            <person name="Young S."/>
            <person name="Zeng Q."/>
            <person name="Koehrsen M."/>
            <person name="Alvarado L."/>
            <person name="Berlin A."/>
            <person name="Chapman S.B."/>
            <person name="Chen Z."/>
            <person name="Freedman E."/>
            <person name="Gellesch M."/>
            <person name="Goldberg J."/>
            <person name="Griggs A."/>
            <person name="Gujja S."/>
            <person name="Heilman E.R."/>
            <person name="Heiman D."/>
            <person name="Hepburn T."/>
            <person name="Howarth C."/>
            <person name="Jen D."/>
            <person name="Larson L."/>
            <person name="Mehta T."/>
            <person name="Neiman D."/>
            <person name="Pearson M."/>
            <person name="Roberts A."/>
            <person name="Saif S."/>
            <person name="Shea T."/>
            <person name="Shenoy N."/>
            <person name="Sisk P."/>
            <person name="Stolte C."/>
            <person name="Sykes S."/>
            <person name="Walk T."/>
            <person name="White J."/>
            <person name="Yandava C."/>
            <person name="Haas B."/>
            <person name="Nusbaum C."/>
            <person name="Birren B."/>
        </authorList>
    </citation>
    <scope>NUCLEOTIDE SEQUENCE [LARGE SCALE GENOMIC DNA]</scope>
    <source>
        <strain evidence="4">R3-111a-1</strain>
    </source>
</reference>
<reference evidence="2" key="2">
    <citation type="submission" date="2010-07" db="EMBL/GenBank/DDBJ databases">
        <authorList>
            <consortium name="The Broad Institute Genome Sequencing Platform"/>
            <consortium name="Broad Institute Genome Sequencing Center for Infectious Disease"/>
            <person name="Ma L.-J."/>
            <person name="Dead R."/>
            <person name="Young S."/>
            <person name="Zeng Q."/>
            <person name="Koehrsen M."/>
            <person name="Alvarado L."/>
            <person name="Berlin A."/>
            <person name="Chapman S.B."/>
            <person name="Chen Z."/>
            <person name="Freedman E."/>
            <person name="Gellesch M."/>
            <person name="Goldberg J."/>
            <person name="Griggs A."/>
            <person name="Gujja S."/>
            <person name="Heilman E.R."/>
            <person name="Heiman D."/>
            <person name="Hepburn T."/>
            <person name="Howarth C."/>
            <person name="Jen D."/>
            <person name="Larson L."/>
            <person name="Mehta T."/>
            <person name="Neiman D."/>
            <person name="Pearson M."/>
            <person name="Roberts A."/>
            <person name="Saif S."/>
            <person name="Shea T."/>
            <person name="Shenoy N."/>
            <person name="Sisk P."/>
            <person name="Stolte C."/>
            <person name="Sykes S."/>
            <person name="Walk T."/>
            <person name="White J."/>
            <person name="Yandava C."/>
            <person name="Haas B."/>
            <person name="Nusbaum C."/>
            <person name="Birren B."/>
        </authorList>
    </citation>
    <scope>NUCLEOTIDE SEQUENCE</scope>
    <source>
        <strain evidence="2">R3-111a-1</strain>
    </source>
</reference>
<dbReference type="EMBL" id="GL385402">
    <property type="protein sequence ID" value="EJT70084.1"/>
    <property type="molecule type" value="Genomic_DNA"/>
</dbReference>
<feature type="transmembrane region" description="Helical" evidence="1">
    <location>
        <begin position="119"/>
        <end position="137"/>
    </location>
</feature>
<keyword evidence="4" id="KW-1185">Reference proteome</keyword>
<evidence type="ECO:0000313" key="2">
    <source>
        <dbReference type="EMBL" id="EJT70084.1"/>
    </source>
</evidence>
<accession>J3PFI2</accession>
<sequence length="153" mass="17527">MLAFLFGKKLIKVTNLLFRREVYRIPSLFLQITFNNNALIIISLNGYAISVAFAQLKYQSFCLKTITCGINLCTLTLTKLIIKLSKQQFAQTQKRFLKRPVGNNVFFLPAVKFTLINDFNHRVALISLAFLLLMLYGTGKYTFLCLREVNFAA</sequence>
<name>J3PFI2_GAET3</name>
<reference evidence="3" key="4">
    <citation type="journal article" date="2015" name="G3 (Bethesda)">
        <title>Genome sequences of three phytopathogenic species of the Magnaporthaceae family of fungi.</title>
        <authorList>
            <person name="Okagaki L.H."/>
            <person name="Nunes C.C."/>
            <person name="Sailsbery J."/>
            <person name="Clay B."/>
            <person name="Brown D."/>
            <person name="John T."/>
            <person name="Oh Y."/>
            <person name="Young N."/>
            <person name="Fitzgerald M."/>
            <person name="Haas B.J."/>
            <person name="Zeng Q."/>
            <person name="Young S."/>
            <person name="Adiconis X."/>
            <person name="Fan L."/>
            <person name="Levin J.Z."/>
            <person name="Mitchell T.K."/>
            <person name="Okubara P.A."/>
            <person name="Farman M.L."/>
            <person name="Kohn L.M."/>
            <person name="Birren B."/>
            <person name="Ma L.-J."/>
            <person name="Dean R.A."/>
        </authorList>
    </citation>
    <scope>NUCLEOTIDE SEQUENCE</scope>
    <source>
        <strain evidence="3">R3-111a-1</strain>
    </source>
</reference>
<gene>
    <name evidence="3" type="primary">20352715</name>
    <name evidence="2" type="ORF">GGTG_12257</name>
</gene>
<evidence type="ECO:0000313" key="4">
    <source>
        <dbReference type="Proteomes" id="UP000006039"/>
    </source>
</evidence>
<dbReference type="VEuPathDB" id="FungiDB:GGTG_12257"/>
<dbReference type="EnsemblFungi" id="EJT70084">
    <property type="protein sequence ID" value="EJT70084"/>
    <property type="gene ID" value="GGTG_12257"/>
</dbReference>
<reference evidence="2" key="3">
    <citation type="submission" date="2010-09" db="EMBL/GenBank/DDBJ databases">
        <title>Annotation of Gaeumannomyces graminis var. tritici R3-111a-1.</title>
        <authorList>
            <consortium name="The Broad Institute Genome Sequencing Platform"/>
            <person name="Ma L.-J."/>
            <person name="Dead R."/>
            <person name="Young S.K."/>
            <person name="Zeng Q."/>
            <person name="Gargeya S."/>
            <person name="Fitzgerald M."/>
            <person name="Haas B."/>
            <person name="Abouelleil A."/>
            <person name="Alvarado L."/>
            <person name="Arachchi H.M."/>
            <person name="Berlin A."/>
            <person name="Brown A."/>
            <person name="Chapman S.B."/>
            <person name="Chen Z."/>
            <person name="Dunbar C."/>
            <person name="Freedman E."/>
            <person name="Gearin G."/>
            <person name="Gellesch M."/>
            <person name="Goldberg J."/>
            <person name="Griggs A."/>
            <person name="Gujja S."/>
            <person name="Heiman D."/>
            <person name="Howarth C."/>
            <person name="Larson L."/>
            <person name="Lui A."/>
            <person name="MacDonald P.J.P."/>
            <person name="Mehta T."/>
            <person name="Montmayeur A."/>
            <person name="Murphy C."/>
            <person name="Neiman D."/>
            <person name="Pearson M."/>
            <person name="Priest M."/>
            <person name="Roberts A."/>
            <person name="Saif S."/>
            <person name="Shea T."/>
            <person name="Shenoy N."/>
            <person name="Sisk P."/>
            <person name="Stolte C."/>
            <person name="Sykes S."/>
            <person name="Yandava C."/>
            <person name="Wortman J."/>
            <person name="Nusbaum C."/>
            <person name="Birren B."/>
        </authorList>
    </citation>
    <scope>NUCLEOTIDE SEQUENCE</scope>
    <source>
        <strain evidence="2">R3-111a-1</strain>
    </source>
</reference>
<dbReference type="AlphaFoldDB" id="J3PFI2"/>
<keyword evidence="1" id="KW-1133">Transmembrane helix</keyword>
<keyword evidence="1" id="KW-0812">Transmembrane</keyword>
<keyword evidence="1" id="KW-0472">Membrane</keyword>
<dbReference type="RefSeq" id="XP_009228418.1">
    <property type="nucleotide sequence ID" value="XM_009230154.1"/>
</dbReference>
<organism evidence="2">
    <name type="scientific">Gaeumannomyces tritici (strain R3-111a-1)</name>
    <name type="common">Wheat and barley take-all root rot fungus</name>
    <name type="synonym">Gaeumannomyces graminis var. tritici</name>
    <dbReference type="NCBI Taxonomy" id="644352"/>
    <lineage>
        <taxon>Eukaryota</taxon>
        <taxon>Fungi</taxon>
        <taxon>Dikarya</taxon>
        <taxon>Ascomycota</taxon>
        <taxon>Pezizomycotina</taxon>
        <taxon>Sordariomycetes</taxon>
        <taxon>Sordariomycetidae</taxon>
        <taxon>Magnaporthales</taxon>
        <taxon>Magnaporthaceae</taxon>
        <taxon>Gaeumannomyces</taxon>
    </lineage>
</organism>
<dbReference type="Proteomes" id="UP000006039">
    <property type="component" value="Unassembled WGS sequence"/>
</dbReference>
<evidence type="ECO:0000256" key="1">
    <source>
        <dbReference type="SAM" id="Phobius"/>
    </source>
</evidence>